<reference evidence="1 2" key="1">
    <citation type="submission" date="2018-08" db="EMBL/GenBank/DDBJ databases">
        <authorList>
            <person name="Laetsch R D."/>
            <person name="Stevens L."/>
            <person name="Kumar S."/>
            <person name="Blaxter L. M."/>
        </authorList>
    </citation>
    <scope>NUCLEOTIDE SEQUENCE [LARGE SCALE GENOMIC DNA]</scope>
</reference>
<evidence type="ECO:0000313" key="2">
    <source>
        <dbReference type="Proteomes" id="UP000277928"/>
    </source>
</evidence>
<gene>
    <name evidence="1" type="ORF">NLS_LOCUS7852</name>
</gene>
<protein>
    <submittedName>
        <fullName evidence="1">Uncharacterized protein</fullName>
    </submittedName>
</protein>
<organism evidence="1 2">
    <name type="scientific">Litomosoides sigmodontis</name>
    <name type="common">Filarial nematode worm</name>
    <dbReference type="NCBI Taxonomy" id="42156"/>
    <lineage>
        <taxon>Eukaryota</taxon>
        <taxon>Metazoa</taxon>
        <taxon>Ecdysozoa</taxon>
        <taxon>Nematoda</taxon>
        <taxon>Chromadorea</taxon>
        <taxon>Rhabditida</taxon>
        <taxon>Spirurina</taxon>
        <taxon>Spiruromorpha</taxon>
        <taxon>Filarioidea</taxon>
        <taxon>Onchocercidae</taxon>
        <taxon>Litomosoides</taxon>
    </lineage>
</organism>
<dbReference type="AlphaFoldDB" id="A0A3P6TZ52"/>
<evidence type="ECO:0000313" key="1">
    <source>
        <dbReference type="EMBL" id="VDK86865.1"/>
    </source>
</evidence>
<proteinExistence type="predicted"/>
<dbReference type="Proteomes" id="UP000277928">
    <property type="component" value="Unassembled WGS sequence"/>
</dbReference>
<accession>A0A3P6TZ52</accession>
<dbReference type="EMBL" id="UYRX01000880">
    <property type="protein sequence ID" value="VDK86865.1"/>
    <property type="molecule type" value="Genomic_DNA"/>
</dbReference>
<keyword evidence="2" id="KW-1185">Reference proteome</keyword>
<name>A0A3P6TZ52_LITSI</name>
<sequence length="68" mass="7155">MDAAGEVVAGICFQDGKKGAPEVLVSASEASVAQPLVHAGDAAWAITSSSWITYFRTLFMMSTEKCQS</sequence>